<feature type="transmembrane region" description="Helical" evidence="1">
    <location>
        <begin position="52"/>
        <end position="70"/>
    </location>
</feature>
<feature type="transmembrane region" description="Helical" evidence="1">
    <location>
        <begin position="21"/>
        <end position="46"/>
    </location>
</feature>
<dbReference type="EMBL" id="JBEHZE010000001">
    <property type="protein sequence ID" value="MEX6632340.1"/>
    <property type="molecule type" value="Genomic_DNA"/>
</dbReference>
<comment type="caution">
    <text evidence="2">The sequence shown here is derived from an EMBL/GenBank/DDBJ whole genome shotgun (WGS) entry which is preliminary data.</text>
</comment>
<evidence type="ECO:0000313" key="3">
    <source>
        <dbReference type="Proteomes" id="UP001560685"/>
    </source>
</evidence>
<protein>
    <submittedName>
        <fullName evidence="2">CDP-alcohol phosphatidyltransferase family protein</fullName>
        <ecNumber evidence="2">2.7.8.-</ecNumber>
    </submittedName>
</protein>
<keyword evidence="2" id="KW-0808">Transferase</keyword>
<evidence type="ECO:0000313" key="2">
    <source>
        <dbReference type="EMBL" id="MEX6632340.1"/>
    </source>
</evidence>
<feature type="transmembrane region" description="Helical" evidence="1">
    <location>
        <begin position="117"/>
        <end position="136"/>
    </location>
</feature>
<keyword evidence="1" id="KW-1133">Transmembrane helix</keyword>
<dbReference type="InterPro" id="IPR000462">
    <property type="entry name" value="CDP-OH_P_trans"/>
</dbReference>
<dbReference type="RefSeq" id="WP_369312266.1">
    <property type="nucleotide sequence ID" value="NZ_JBEHZE010000001.1"/>
</dbReference>
<organism evidence="2 3">
    <name type="scientific">Hyphococcus lacteus</name>
    <dbReference type="NCBI Taxonomy" id="3143536"/>
    <lineage>
        <taxon>Bacteria</taxon>
        <taxon>Pseudomonadati</taxon>
        <taxon>Pseudomonadota</taxon>
        <taxon>Alphaproteobacteria</taxon>
        <taxon>Parvularculales</taxon>
        <taxon>Parvularculaceae</taxon>
        <taxon>Hyphococcus</taxon>
    </lineage>
</organism>
<sequence>MASIYDLKPKFQNLLRPLCKRAARAGITANQVTLIAFGLSFAHGAANIATHGARWVLFTLPVILFLRMALNAIDGMLAREHGQETRLGALLNELTDVLSDAALYLPFAFLAGLQPGLIVLIVFFGAVAEMAGIIGIQIGSVRRYDGPFGKSDRAFFFGALSLVLAFEVEPGQWSTVLLAFAMALSFATIVHRGRNALRDVRTQESSHA</sequence>
<name>A0ABV3Z0N3_9PROT</name>
<dbReference type="InterPro" id="IPR043130">
    <property type="entry name" value="CDP-OH_PTrfase_TM_dom"/>
</dbReference>
<accession>A0ABV3Z0N3</accession>
<keyword evidence="3" id="KW-1185">Reference proteome</keyword>
<dbReference type="Gene3D" id="1.20.120.1760">
    <property type="match status" value="1"/>
</dbReference>
<dbReference type="GO" id="GO:0016740">
    <property type="term" value="F:transferase activity"/>
    <property type="evidence" value="ECO:0007669"/>
    <property type="project" value="UniProtKB-KW"/>
</dbReference>
<keyword evidence="1" id="KW-0472">Membrane</keyword>
<gene>
    <name evidence="2" type="ORF">ABFZ84_02155</name>
</gene>
<proteinExistence type="predicted"/>
<evidence type="ECO:0000256" key="1">
    <source>
        <dbReference type="SAM" id="Phobius"/>
    </source>
</evidence>
<dbReference type="Proteomes" id="UP001560685">
    <property type="component" value="Unassembled WGS sequence"/>
</dbReference>
<dbReference type="Pfam" id="PF01066">
    <property type="entry name" value="CDP-OH_P_transf"/>
    <property type="match status" value="1"/>
</dbReference>
<feature type="transmembrane region" description="Helical" evidence="1">
    <location>
        <begin position="172"/>
        <end position="191"/>
    </location>
</feature>
<keyword evidence="1" id="KW-0812">Transmembrane</keyword>
<reference evidence="2 3" key="1">
    <citation type="submission" date="2024-05" db="EMBL/GenBank/DDBJ databases">
        <title>Three bacterial strains, DH-69, EH-24, and ECK-19 isolated from coastal sediments.</title>
        <authorList>
            <person name="Ye Y.-Q."/>
            <person name="Du Z.-J."/>
        </authorList>
    </citation>
    <scope>NUCLEOTIDE SEQUENCE [LARGE SCALE GENOMIC DNA]</scope>
    <source>
        <strain evidence="2 3">ECK-19</strain>
    </source>
</reference>
<dbReference type="EC" id="2.7.8.-" evidence="2"/>